<reference evidence="1" key="1">
    <citation type="submission" date="2019-11" db="EMBL/GenBank/DDBJ databases">
        <authorList>
            <person name="Li J."/>
        </authorList>
    </citation>
    <scope>NUCLEOTIDE SEQUENCE</scope>
    <source>
        <strain evidence="1">B6B</strain>
    </source>
</reference>
<dbReference type="OrthoDB" id="2449131at2"/>
<accession>A0A6A8D9W2</accession>
<evidence type="ECO:0000313" key="1">
    <source>
        <dbReference type="EMBL" id="MRH42394.1"/>
    </source>
</evidence>
<gene>
    <name evidence="1" type="ORF">GH741_06820</name>
</gene>
<keyword evidence="2" id="KW-1185">Reference proteome</keyword>
<dbReference type="PROSITE" id="PS51257">
    <property type="entry name" value="PROKAR_LIPOPROTEIN"/>
    <property type="match status" value="1"/>
</dbReference>
<dbReference type="EMBL" id="WJNG01000005">
    <property type="protein sequence ID" value="MRH42394.1"/>
    <property type="molecule type" value="Genomic_DNA"/>
</dbReference>
<dbReference type="RefSeq" id="WP_153736044.1">
    <property type="nucleotide sequence ID" value="NZ_WJNG01000005.1"/>
</dbReference>
<dbReference type="AlphaFoldDB" id="A0A6A8D9W2"/>
<organism evidence="1 2">
    <name type="scientific">Aquibacillus halophilus</name>
    <dbReference type="NCBI Taxonomy" id="930132"/>
    <lineage>
        <taxon>Bacteria</taxon>
        <taxon>Bacillati</taxon>
        <taxon>Bacillota</taxon>
        <taxon>Bacilli</taxon>
        <taxon>Bacillales</taxon>
        <taxon>Bacillaceae</taxon>
        <taxon>Aquibacillus</taxon>
    </lineage>
</organism>
<protein>
    <recommendedName>
        <fullName evidence="3">DUF3939 domain-containing protein</fullName>
    </recommendedName>
</protein>
<dbReference type="Proteomes" id="UP000799092">
    <property type="component" value="Unassembled WGS sequence"/>
</dbReference>
<name>A0A6A8D9W2_9BACI</name>
<sequence length="238" mass="27198">MRYLAIIPLTLSILILSGCLYPSQNLTKNNVPNELQLKTVQDAVTQYAQDNQGLIPVLTKPSDTPIFQKYIIDFSKLKQQNLLASIPGTAFENGGVYQYVLITPEESPTVKLIDLRNAETIRSVYSKINIYRSENTYPPFGEEVEDSIYQINYEKIGLESPPFVVSPYSQKNLPIIMDVYGDIYIDYSLDLYEALNEFEHSYSEGEDIRYILAENYPFVPAYSLPYTIEDGEPVYLKK</sequence>
<evidence type="ECO:0008006" key="3">
    <source>
        <dbReference type="Google" id="ProtNLM"/>
    </source>
</evidence>
<comment type="caution">
    <text evidence="1">The sequence shown here is derived from an EMBL/GenBank/DDBJ whole genome shotgun (WGS) entry which is preliminary data.</text>
</comment>
<proteinExistence type="predicted"/>
<evidence type="ECO:0000313" key="2">
    <source>
        <dbReference type="Proteomes" id="UP000799092"/>
    </source>
</evidence>